<dbReference type="EMBL" id="JAGSND010000003">
    <property type="protein sequence ID" value="MBR0597423.1"/>
    <property type="molecule type" value="Genomic_DNA"/>
</dbReference>
<accession>A0A8J7W1E1</accession>
<dbReference type="Gene3D" id="3.10.129.10">
    <property type="entry name" value="Hotdog Thioesterase"/>
    <property type="match status" value="1"/>
</dbReference>
<proteinExistence type="inferred from homology"/>
<dbReference type="PROSITE" id="PS51770">
    <property type="entry name" value="HOTDOG_ACOT"/>
    <property type="match status" value="1"/>
</dbReference>
<evidence type="ECO:0000256" key="3">
    <source>
        <dbReference type="PROSITE-ProRule" id="PRU01106"/>
    </source>
</evidence>
<keyword evidence="4" id="KW-0472">Membrane</keyword>
<feature type="domain" description="HotDog ACOT-type" evidence="5">
    <location>
        <begin position="3"/>
        <end position="116"/>
    </location>
</feature>
<dbReference type="GO" id="GO:0005737">
    <property type="term" value="C:cytoplasm"/>
    <property type="evidence" value="ECO:0007669"/>
    <property type="project" value="TreeGrafter"/>
</dbReference>
<evidence type="ECO:0000256" key="4">
    <source>
        <dbReference type="SAM" id="Phobius"/>
    </source>
</evidence>
<dbReference type="CDD" id="cd03442">
    <property type="entry name" value="BFIT_BACH"/>
    <property type="match status" value="1"/>
</dbReference>
<sequence>MEKRTKLIMSQVMLPSQANVAGNVHGGEIMKLMDTAAGAVAKKYARCNVVTARVDELQFHLPIFVGALVTLTATIAYVGRTSMEVIVYVDVEDLEMDTEPKRALSAYFTMVALDKGGRPHPVPQFSLDSEEERLLYEEVKRRREGLKCK</sequence>
<dbReference type="InterPro" id="IPR029069">
    <property type="entry name" value="HotDog_dom_sf"/>
</dbReference>
<evidence type="ECO:0000256" key="2">
    <source>
        <dbReference type="ARBA" id="ARBA00022801"/>
    </source>
</evidence>
<comment type="caution">
    <text evidence="6">The sequence shown here is derived from an EMBL/GenBank/DDBJ whole genome shotgun (WGS) entry which is preliminary data.</text>
</comment>
<reference evidence="6" key="1">
    <citation type="submission" date="2021-04" db="EMBL/GenBank/DDBJ databases">
        <title>Sinoanaerobacter chloroacetimidivorans sp. nov., an obligate anaerobic bacterium isolated from anaerobic sludge.</title>
        <authorList>
            <person name="Bao Y."/>
        </authorList>
    </citation>
    <scope>NUCLEOTIDE SEQUENCE</scope>
    <source>
        <strain evidence="6">BAD-6</strain>
    </source>
</reference>
<dbReference type="Proteomes" id="UP000675664">
    <property type="component" value="Unassembled WGS sequence"/>
</dbReference>
<gene>
    <name evidence="6" type="ORF">KCX82_06040</name>
</gene>
<reference evidence="6" key="2">
    <citation type="submission" date="2021-04" db="EMBL/GenBank/DDBJ databases">
        <authorList>
            <person name="Liu J."/>
        </authorList>
    </citation>
    <scope>NUCLEOTIDE SEQUENCE</scope>
    <source>
        <strain evidence="6">BAD-6</strain>
    </source>
</reference>
<dbReference type="AlphaFoldDB" id="A0A8J7W1E1"/>
<keyword evidence="2 3" id="KW-0378">Hydrolase</keyword>
<name>A0A8J7W1E1_9FIRM</name>
<evidence type="ECO:0000259" key="5">
    <source>
        <dbReference type="PROSITE" id="PS51770"/>
    </source>
</evidence>
<evidence type="ECO:0000256" key="1">
    <source>
        <dbReference type="ARBA" id="ARBA00010458"/>
    </source>
</evidence>
<keyword evidence="4" id="KW-1133">Transmembrane helix</keyword>
<evidence type="ECO:0000313" key="6">
    <source>
        <dbReference type="EMBL" id="MBR0597423.1"/>
    </source>
</evidence>
<dbReference type="InterPro" id="IPR006683">
    <property type="entry name" value="Thioestr_dom"/>
</dbReference>
<dbReference type="Pfam" id="PF03061">
    <property type="entry name" value="4HBT"/>
    <property type="match status" value="1"/>
</dbReference>
<comment type="similarity">
    <text evidence="1">Belongs to the acyl coenzyme A hydrolase family.</text>
</comment>
<feature type="transmembrane region" description="Helical" evidence="4">
    <location>
        <begin position="59"/>
        <end position="78"/>
    </location>
</feature>
<dbReference type="RefSeq" id="WP_227017556.1">
    <property type="nucleotide sequence ID" value="NZ_JAGSND010000003.1"/>
</dbReference>
<dbReference type="GO" id="GO:0052816">
    <property type="term" value="F:long-chain fatty acyl-CoA hydrolase activity"/>
    <property type="evidence" value="ECO:0007669"/>
    <property type="project" value="TreeGrafter"/>
</dbReference>
<dbReference type="InterPro" id="IPR033120">
    <property type="entry name" value="HOTDOG_ACOT"/>
</dbReference>
<dbReference type="InterPro" id="IPR040170">
    <property type="entry name" value="Cytosol_ACT"/>
</dbReference>
<evidence type="ECO:0000313" key="7">
    <source>
        <dbReference type="Proteomes" id="UP000675664"/>
    </source>
</evidence>
<dbReference type="GO" id="GO:0006637">
    <property type="term" value="P:acyl-CoA metabolic process"/>
    <property type="evidence" value="ECO:0007669"/>
    <property type="project" value="TreeGrafter"/>
</dbReference>
<protein>
    <submittedName>
        <fullName evidence="6">Acyl-CoA thioesterase</fullName>
    </submittedName>
</protein>
<organism evidence="6 7">
    <name type="scientific">Sinanaerobacter chloroacetimidivorans</name>
    <dbReference type="NCBI Taxonomy" id="2818044"/>
    <lineage>
        <taxon>Bacteria</taxon>
        <taxon>Bacillati</taxon>
        <taxon>Bacillota</taxon>
        <taxon>Clostridia</taxon>
        <taxon>Peptostreptococcales</taxon>
        <taxon>Anaerovoracaceae</taxon>
        <taxon>Sinanaerobacter</taxon>
    </lineage>
</organism>
<keyword evidence="7" id="KW-1185">Reference proteome</keyword>
<dbReference type="SUPFAM" id="SSF54637">
    <property type="entry name" value="Thioesterase/thiol ester dehydrase-isomerase"/>
    <property type="match status" value="1"/>
</dbReference>
<dbReference type="PANTHER" id="PTHR11049">
    <property type="entry name" value="ACYL COENZYME A THIOESTER HYDROLASE"/>
    <property type="match status" value="1"/>
</dbReference>
<keyword evidence="4" id="KW-0812">Transmembrane</keyword>